<evidence type="ECO:0000256" key="6">
    <source>
        <dbReference type="ARBA" id="ARBA00022741"/>
    </source>
</evidence>
<evidence type="ECO:0000256" key="7">
    <source>
        <dbReference type="ARBA" id="ARBA00022840"/>
    </source>
</evidence>
<keyword evidence="12" id="KW-0175">Coiled coil</keyword>
<keyword evidence="4" id="KW-0479">Metal-binding</keyword>
<evidence type="ECO:0000256" key="11">
    <source>
        <dbReference type="ARBA" id="ARBA00023242"/>
    </source>
</evidence>
<dbReference type="Gene3D" id="3.40.50.300">
    <property type="entry name" value="P-loop containing nucleotide triphosphate hydrolases"/>
    <property type="match status" value="1"/>
</dbReference>
<evidence type="ECO:0000256" key="9">
    <source>
        <dbReference type="ARBA" id="ARBA00023014"/>
    </source>
</evidence>
<evidence type="ECO:0000259" key="14">
    <source>
        <dbReference type="PROSITE" id="PS51840"/>
    </source>
</evidence>
<keyword evidence="3" id="KW-0507">mRNA processing</keyword>
<keyword evidence="7 15" id="KW-0067">ATP-binding</keyword>
<dbReference type="PANTHER" id="PTHR34452">
    <property type="entry name" value="MYOSIN HEAVY CHAIN-RELATED PROTEIN"/>
    <property type="match status" value="1"/>
</dbReference>
<protein>
    <submittedName>
        <fullName evidence="15">Putative ATP-binding protein</fullName>
    </submittedName>
</protein>
<evidence type="ECO:0000256" key="3">
    <source>
        <dbReference type="ARBA" id="ARBA00022664"/>
    </source>
</evidence>
<organism evidence="15">
    <name type="scientific">Linum usitatissimum</name>
    <name type="common">Flax</name>
    <name type="synonym">Linum humile</name>
    <dbReference type="NCBI Taxonomy" id="4006"/>
    <lineage>
        <taxon>Eukaryota</taxon>
        <taxon>Viridiplantae</taxon>
        <taxon>Streptophyta</taxon>
        <taxon>Embryophyta</taxon>
        <taxon>Tracheophyta</taxon>
        <taxon>Spermatophyta</taxon>
        <taxon>Magnoliopsida</taxon>
        <taxon>eudicotyledons</taxon>
        <taxon>Gunneridae</taxon>
        <taxon>Pentapetalae</taxon>
        <taxon>rosids</taxon>
        <taxon>fabids</taxon>
        <taxon>Malpighiales</taxon>
        <taxon>Linaceae</taxon>
        <taxon>Linum</taxon>
    </lineage>
</organism>
<proteinExistence type="inferred from homology"/>
<dbReference type="InterPro" id="IPR019448">
    <property type="entry name" value="NT-C2"/>
</dbReference>
<evidence type="ECO:0000256" key="2">
    <source>
        <dbReference type="ARBA" id="ARBA00010028"/>
    </source>
</evidence>
<evidence type="ECO:0000313" key="15">
    <source>
        <dbReference type="EMBL" id="AFN53684.1"/>
    </source>
</evidence>
<dbReference type="GO" id="GO:0005681">
    <property type="term" value="C:spliceosomal complex"/>
    <property type="evidence" value="ECO:0007669"/>
    <property type="project" value="UniProtKB-KW"/>
</dbReference>
<comment type="similarity">
    <text evidence="2">Belongs to the SYF2 family.</text>
</comment>
<feature type="coiled-coil region" evidence="12">
    <location>
        <begin position="385"/>
        <end position="592"/>
    </location>
</feature>
<dbReference type="GO" id="GO:0016226">
    <property type="term" value="P:iron-sulfur cluster assembly"/>
    <property type="evidence" value="ECO:0007669"/>
    <property type="project" value="InterPro"/>
</dbReference>
<feature type="compositionally biased region" description="Basic and acidic residues" evidence="13">
    <location>
        <begin position="1143"/>
        <end position="1168"/>
    </location>
</feature>
<feature type="region of interest" description="Disordered" evidence="13">
    <location>
        <begin position="669"/>
        <end position="697"/>
    </location>
</feature>
<keyword evidence="5" id="KW-0747">Spliceosome</keyword>
<reference evidence="15" key="1">
    <citation type="journal article" date="2012" name="Plant J.">
        <title>The genome of flax (Linum usitatissimum) assembled de novo from short shotgun sequence reads.</title>
        <authorList>
            <person name="Wang Z."/>
            <person name="Hobson N."/>
            <person name="Galindo L."/>
            <person name="Zhu S."/>
            <person name="Shi D."/>
            <person name="McDill J."/>
            <person name="Yang L."/>
            <person name="Hawkins S."/>
            <person name="Neutelings G."/>
            <person name="Datla R."/>
            <person name="Lambert G."/>
            <person name="Galbraith D.W."/>
            <person name="Grassa C.J."/>
            <person name="Geraldes A."/>
            <person name="Cronk Q.C."/>
            <person name="Cullis C."/>
            <person name="Dash P.K."/>
            <person name="Kumar P.A."/>
            <person name="Cloutier S."/>
            <person name="Sharpe A.G."/>
            <person name="Wong G.K."/>
            <person name="Wang J."/>
            <person name="Deyholos M.K."/>
        </authorList>
    </citation>
    <scope>NUCLEOTIDE SEQUENCE</scope>
</reference>
<dbReference type="GO" id="GO:0046872">
    <property type="term" value="F:metal ion binding"/>
    <property type="evidence" value="ECO:0007669"/>
    <property type="project" value="UniProtKB-KW"/>
</dbReference>
<evidence type="ECO:0000256" key="10">
    <source>
        <dbReference type="ARBA" id="ARBA00023187"/>
    </source>
</evidence>
<dbReference type="PANTHER" id="PTHR34452:SF14">
    <property type="entry name" value="MYOSIN HEAVY CHAIN, MUSCLE"/>
    <property type="match status" value="1"/>
</dbReference>
<keyword evidence="11" id="KW-0539">Nucleus</keyword>
<feature type="compositionally biased region" description="Polar residues" evidence="13">
    <location>
        <begin position="349"/>
        <end position="360"/>
    </location>
</feature>
<dbReference type="EMBL" id="JX174447">
    <property type="protein sequence ID" value="AFN53684.1"/>
    <property type="molecule type" value="Genomic_DNA"/>
</dbReference>
<sequence length="1422" mass="162817">MFKSWRSKEKKLKAVFQLQFQATDVPQLKKPALTVSLVPEEVGKPTFKLQKTAVQEGTCLWENPVYVTVKLAREPKTGKIHEKIYHFIVSSGSSKKDYLGECSIDFADFADEAEPITVSLPLKFANSGAVLHDLDNYEEDDNFKAFIGSTDSFKSLGRQNSMPQRPPMVVNSTTKNRLHRRTSTEWSIGSASDGSLVDSSNSPEEESIQKLKSEIFNLMRQQELSEMETQTLRKQLTKETKRAQDLSREVMDIKEDRDALERECEQLRFSRKNIEAEALDRLRAANEGSRVKLEEMRKELNHEKELKFNLELQLQKTQESNSQLILAVQDLDDMLKEKNIESSEDDKQFQCQNCRSSTEANEGHQAASANRKLTGDGSDANTNEVNLLKEQITDLSDEIEAYKESRERLEKYIEQLTQDYEDLKQENQGISSGLEQNRQETLEEEGECSRYLAAIEEYESQLEMLEQKLREQTQEQSKALLQINELEGQVKSLEQELQNQAEGFHKHLDDITRAKSEEEQRAIRAEEALRKSRWKNASTAERLQDDFRKLSQEMAGKIDENEKLMANAVMESEKLLAENGLMAEKLNQANEEISLIKDQTKVRTEELSAQLDLRTKIIEDISSEAEEKSVQLENLQKQEKERQEAFTREIQMLKARIEELTVAGASRCVEEHEDKSKDEQDQANVSLAKTTQQRNELETEYSSAKKEAGKAVQELENLRSQKDERDIMLNRLQLDIIELRDQHKKLTHSLSEEELEKEKLQKQILQLKGELLKKEDAAANWEVKTCTEQELDNCNLKEILSEMAQLKERNKRMEGELKEMEARYSDISLKFAEVEGERQQLVMTVRNLKNNLVAIAERMATVKHKILILSGKGGVGKSTFSAQLSFALAAMDFQVGLLDVDICGPSIPKMLGLEGQAIHQSNLGWSPVYVESNLGVMSIGFMLPNPDEAVIWRGPRKNAIIKQFVKDVYWGELDFLVVDAPPGTSDEHISLVQFLQATGIDGAIIVTTPQQVSLIDVRKEVSFCKKVGVEVLGVVENMSGLCQPLTDLKFLKPGETEQTDVTERILELIREKVPEMLDLVAYSEVFDSSAGGAALMCREMGVPFLGKCVEYCFRKIAEAKARADKEAVFKQAEAGNAQASTHSSHEKKDMPAERPDSDDDSHSDKNDQVAEEVPEEDDTKLSGRQIKLRELKRKMVRFLFNYSTKNVHDSMTITFHLMYLPDAAKKANQMAIKAEMKRLEPPQESRGISKQKWLEERKKKIGKLLDANDLDMKRAYMLDTQEAAEVKYKKWEKEPAPAGWDVFNQKSLYNAYKKRTKNVNVDLEEYNKMKEADPEFYRDASSLQYGKAPKTSEDKIDRMVKELKDRDEKRKSFSRRRKFHEEKDIDSINDRNEHFNKKIERAFGKYTLEIKNNLERGTALPD</sequence>
<dbReference type="GO" id="GO:0140663">
    <property type="term" value="F:ATP-dependent FeS chaperone activity"/>
    <property type="evidence" value="ECO:0007669"/>
    <property type="project" value="InterPro"/>
</dbReference>
<evidence type="ECO:0000256" key="5">
    <source>
        <dbReference type="ARBA" id="ARBA00022728"/>
    </source>
</evidence>
<evidence type="ECO:0000256" key="8">
    <source>
        <dbReference type="ARBA" id="ARBA00023004"/>
    </source>
</evidence>
<evidence type="ECO:0000256" key="12">
    <source>
        <dbReference type="SAM" id="Coils"/>
    </source>
</evidence>
<dbReference type="InterPro" id="IPR033756">
    <property type="entry name" value="YlxH/NBP35"/>
</dbReference>
<name>I6YM91_LINUS</name>
<dbReference type="InterPro" id="IPR000808">
    <property type="entry name" value="Mrp-like_CS"/>
</dbReference>
<dbReference type="InterPro" id="IPR019591">
    <property type="entry name" value="Mrp/NBP35_ATP-bd"/>
</dbReference>
<evidence type="ECO:0000256" key="1">
    <source>
        <dbReference type="ARBA" id="ARBA00004123"/>
    </source>
</evidence>
<dbReference type="Pfam" id="PF10609">
    <property type="entry name" value="ParA"/>
    <property type="match status" value="1"/>
</dbReference>
<feature type="region of interest" description="Disordered" evidence="13">
    <location>
        <begin position="340"/>
        <end position="381"/>
    </location>
</feature>
<feature type="region of interest" description="Disordered" evidence="13">
    <location>
        <begin position="1132"/>
        <end position="1181"/>
    </location>
</feature>
<keyword evidence="6" id="KW-0547">Nucleotide-binding</keyword>
<feature type="region of interest" description="Disordered" evidence="13">
    <location>
        <begin position="175"/>
        <end position="206"/>
    </location>
</feature>
<dbReference type="SUPFAM" id="SSF52540">
    <property type="entry name" value="P-loop containing nucleoside triphosphate hydrolases"/>
    <property type="match status" value="1"/>
</dbReference>
<evidence type="ECO:0000256" key="13">
    <source>
        <dbReference type="SAM" id="MobiDB-lite"/>
    </source>
</evidence>
<keyword evidence="10" id="KW-0508">mRNA splicing</keyword>
<feature type="coiled-coil region" evidence="12">
    <location>
        <begin position="229"/>
        <end position="313"/>
    </location>
</feature>
<feature type="compositionally biased region" description="Polar residues" evidence="13">
    <location>
        <begin position="184"/>
        <end position="202"/>
    </location>
</feature>
<dbReference type="Pfam" id="PF08231">
    <property type="entry name" value="SYF2"/>
    <property type="match status" value="1"/>
</dbReference>
<keyword evidence="9" id="KW-0411">Iron-sulfur</keyword>
<dbReference type="GO" id="GO:0006397">
    <property type="term" value="P:mRNA processing"/>
    <property type="evidence" value="ECO:0007669"/>
    <property type="project" value="UniProtKB-KW"/>
</dbReference>
<dbReference type="InterPro" id="IPR027417">
    <property type="entry name" value="P-loop_NTPase"/>
</dbReference>
<feature type="compositionally biased region" description="Acidic residues" evidence="13">
    <location>
        <begin position="1169"/>
        <end position="1178"/>
    </location>
</feature>
<dbReference type="Pfam" id="PF10358">
    <property type="entry name" value="NT-C2"/>
    <property type="match status" value="1"/>
</dbReference>
<evidence type="ECO:0000256" key="4">
    <source>
        <dbReference type="ARBA" id="ARBA00022723"/>
    </source>
</evidence>
<comment type="subcellular location">
    <subcellularLocation>
        <location evidence="1">Nucleus</location>
    </subcellularLocation>
</comment>
<dbReference type="HAMAP" id="MF_02040">
    <property type="entry name" value="Mrp_NBP35"/>
    <property type="match status" value="1"/>
</dbReference>
<dbReference type="PROSITE" id="PS51840">
    <property type="entry name" value="C2_NT"/>
    <property type="match status" value="1"/>
</dbReference>
<dbReference type="GO" id="GO:0051536">
    <property type="term" value="F:iron-sulfur cluster binding"/>
    <property type="evidence" value="ECO:0007669"/>
    <property type="project" value="UniProtKB-KW"/>
</dbReference>
<dbReference type="GO" id="GO:0005524">
    <property type="term" value="F:ATP binding"/>
    <property type="evidence" value="ECO:0007669"/>
    <property type="project" value="UniProtKB-KW"/>
</dbReference>
<dbReference type="PROSITE" id="PS01215">
    <property type="entry name" value="MRP"/>
    <property type="match status" value="1"/>
</dbReference>
<dbReference type="CDD" id="cd02037">
    <property type="entry name" value="Mrp_NBP35"/>
    <property type="match status" value="1"/>
</dbReference>
<dbReference type="InterPro" id="IPR013260">
    <property type="entry name" value="mRNA_splic_SYF2"/>
</dbReference>
<feature type="domain" description="C2 NT-type" evidence="14">
    <location>
        <begin position="4"/>
        <end position="139"/>
    </location>
</feature>
<feature type="compositionally biased region" description="Polar residues" evidence="13">
    <location>
        <begin position="682"/>
        <end position="694"/>
    </location>
</feature>
<accession>I6YM91</accession>
<feature type="compositionally biased region" description="Basic and acidic residues" evidence="13">
    <location>
        <begin position="669"/>
        <end position="680"/>
    </location>
</feature>
<keyword evidence="8" id="KW-0408">Iron</keyword>
<feature type="compositionally biased region" description="Basic and acidic residues" evidence="13">
    <location>
        <begin position="1379"/>
        <end position="1391"/>
    </location>
</feature>
<feature type="region of interest" description="Disordered" evidence="13">
    <location>
        <begin position="1366"/>
        <end position="1391"/>
    </location>
</feature>
<dbReference type="GO" id="GO:0008380">
    <property type="term" value="P:RNA splicing"/>
    <property type="evidence" value="ECO:0007669"/>
    <property type="project" value="UniProtKB-KW"/>
</dbReference>